<dbReference type="Gene3D" id="3.40.50.300">
    <property type="entry name" value="P-loop containing nucleotide triphosphate hydrolases"/>
    <property type="match status" value="1"/>
</dbReference>
<evidence type="ECO:0000259" key="3">
    <source>
        <dbReference type="Pfam" id="PF13614"/>
    </source>
</evidence>
<dbReference type="SUPFAM" id="SSF52540">
    <property type="entry name" value="P-loop containing nucleoside triphosphate hydrolases"/>
    <property type="match status" value="1"/>
</dbReference>
<dbReference type="InterPro" id="IPR050625">
    <property type="entry name" value="ParA/MinD_ATPase"/>
</dbReference>
<feature type="domain" description="AAA" evidence="3">
    <location>
        <begin position="3"/>
        <end position="88"/>
    </location>
</feature>
<dbReference type="GO" id="GO:0051782">
    <property type="term" value="P:negative regulation of cell division"/>
    <property type="evidence" value="ECO:0007669"/>
    <property type="project" value="TreeGrafter"/>
</dbReference>
<dbReference type="PANTHER" id="PTHR43384">
    <property type="entry name" value="SEPTUM SITE-DETERMINING PROTEIN MIND HOMOLOG, CHLOROPLASTIC-RELATED"/>
    <property type="match status" value="1"/>
</dbReference>
<gene>
    <name evidence="4" type="ORF">N47_E47580</name>
</gene>
<dbReference type="PANTHER" id="PTHR43384:SF6">
    <property type="entry name" value="SEPTUM SITE-DETERMINING PROTEIN MIND HOMOLOG, CHLOROPLASTIC"/>
    <property type="match status" value="1"/>
</dbReference>
<keyword evidence="2" id="KW-0067">ATP-binding</keyword>
<dbReference type="AlphaFoldDB" id="E1YMB3"/>
<reference evidence="4" key="1">
    <citation type="journal article" date="2011" name="Environ. Microbiol.">
        <title>Genomic insights into the metabolic potential of the polycyclic aromatic hydrocarbon degrading sulfate-reducing Deltaproteobacterium N47.</title>
        <authorList>
            <person name="Bergmann F."/>
            <person name="Selesi D."/>
            <person name="Weinmaier T."/>
            <person name="Tischler P."/>
            <person name="Rattei T."/>
            <person name="Meckenstock R.U."/>
        </authorList>
    </citation>
    <scope>NUCLEOTIDE SEQUENCE</scope>
</reference>
<keyword evidence="1" id="KW-0547">Nucleotide-binding</keyword>
<dbReference type="Pfam" id="PF13614">
    <property type="entry name" value="AAA_31"/>
    <property type="match status" value="1"/>
</dbReference>
<dbReference type="InterPro" id="IPR025669">
    <property type="entry name" value="AAA_dom"/>
</dbReference>
<protein>
    <recommendedName>
        <fullName evidence="3">AAA domain-containing protein</fullName>
    </recommendedName>
</protein>
<sequence>MGQIITFYSYKGGTGRSMALTNIAVLLTEWGYKVLMIDWDLEAPGLEYFFKLCPHFKSIQEKKGIIDLLNEFEKKYSKVLRQATQANLINCISNIIRKRSGMTYQPHILHDEEDLIFHLEKINIRDFITQYL</sequence>
<evidence type="ECO:0000256" key="2">
    <source>
        <dbReference type="ARBA" id="ARBA00022840"/>
    </source>
</evidence>
<accession>E1YMB3</accession>
<proteinExistence type="predicted"/>
<evidence type="ECO:0000256" key="1">
    <source>
        <dbReference type="ARBA" id="ARBA00022741"/>
    </source>
</evidence>
<dbReference type="EMBL" id="FR695877">
    <property type="protein sequence ID" value="CBX31246.1"/>
    <property type="molecule type" value="Genomic_DNA"/>
</dbReference>
<dbReference type="GO" id="GO:0005524">
    <property type="term" value="F:ATP binding"/>
    <property type="evidence" value="ECO:0007669"/>
    <property type="project" value="UniProtKB-KW"/>
</dbReference>
<dbReference type="GO" id="GO:0009898">
    <property type="term" value="C:cytoplasmic side of plasma membrane"/>
    <property type="evidence" value="ECO:0007669"/>
    <property type="project" value="TreeGrafter"/>
</dbReference>
<dbReference type="GO" id="GO:0016887">
    <property type="term" value="F:ATP hydrolysis activity"/>
    <property type="evidence" value="ECO:0007669"/>
    <property type="project" value="TreeGrafter"/>
</dbReference>
<dbReference type="GO" id="GO:0005829">
    <property type="term" value="C:cytosol"/>
    <property type="evidence" value="ECO:0007669"/>
    <property type="project" value="TreeGrafter"/>
</dbReference>
<dbReference type="InterPro" id="IPR027417">
    <property type="entry name" value="P-loop_NTPase"/>
</dbReference>
<evidence type="ECO:0000313" key="4">
    <source>
        <dbReference type="EMBL" id="CBX31246.1"/>
    </source>
</evidence>
<organism evidence="4">
    <name type="scientific">uncultured Desulfobacterium sp</name>
    <dbReference type="NCBI Taxonomy" id="201089"/>
    <lineage>
        <taxon>Bacteria</taxon>
        <taxon>Pseudomonadati</taxon>
        <taxon>Thermodesulfobacteriota</taxon>
        <taxon>Desulfobacteria</taxon>
        <taxon>Desulfobacterales</taxon>
        <taxon>Desulfobacteriaceae</taxon>
        <taxon>Desulfobacterium</taxon>
        <taxon>environmental samples</taxon>
    </lineage>
</organism>
<name>E1YMB3_9BACT</name>